<sequence length="139" mass="15074">MEFTFSLGVGVLTTAGIYLMLRAQTFPVILGLTLLSYAVNLFLFASGRLTINGPAIVGESAQYADPLPQALVLTAIVIGFAMTAFVLILAIRARADLGNDQVDGRELPPRRTAVEEALAERIDKNQANSKQTRDKRKHS</sequence>
<dbReference type="KEGG" id="ncu:F0U83_04085"/>
<accession>A0A5P1R8M7</accession>
<dbReference type="InterPro" id="IPR039428">
    <property type="entry name" value="NUOK/Mnh_C1-like"/>
</dbReference>
<dbReference type="InterPro" id="IPR050601">
    <property type="entry name" value="CPA3_antiporter_subunitC"/>
</dbReference>
<evidence type="ECO:0000313" key="10">
    <source>
        <dbReference type="Proteomes" id="UP000324760"/>
    </source>
</evidence>
<dbReference type="PANTHER" id="PTHR34583:SF2">
    <property type="entry name" value="ANTIPORTER SUBUNIT MNHC2-RELATED"/>
    <property type="match status" value="1"/>
</dbReference>
<name>A0A5P1R8M7_9GAMM</name>
<reference evidence="9 10" key="1">
    <citation type="journal article" date="2019" name="Biochem. Eng. J.">
        <title>Metabolic engineering of the marine bacteria Neptunomonas concharum for the production of acetoin and meso-2,3-butanediol from acetate.</title>
        <authorList>
            <person name="Li W."/>
            <person name="Pu N."/>
            <person name="Liu C.-X."/>
            <person name="Yuan Q.-P."/>
            <person name="Li Z.-J."/>
        </authorList>
    </citation>
    <scope>NUCLEOTIDE SEQUENCE [LARGE SCALE GENOMIC DNA]</scope>
    <source>
        <strain evidence="9 10">JCM17730</strain>
    </source>
</reference>
<proteinExistence type="inferred from homology"/>
<dbReference type="EMBL" id="CP043869">
    <property type="protein sequence ID" value="QEQ95948.1"/>
    <property type="molecule type" value="Genomic_DNA"/>
</dbReference>
<evidence type="ECO:0000256" key="8">
    <source>
        <dbReference type="SAM" id="Phobius"/>
    </source>
</evidence>
<keyword evidence="10" id="KW-1185">Reference proteome</keyword>
<evidence type="ECO:0000256" key="4">
    <source>
        <dbReference type="ARBA" id="ARBA00022692"/>
    </source>
</evidence>
<dbReference type="PANTHER" id="PTHR34583">
    <property type="entry name" value="ANTIPORTER SUBUNIT MNHC2-RELATED"/>
    <property type="match status" value="1"/>
</dbReference>
<evidence type="ECO:0000256" key="3">
    <source>
        <dbReference type="ARBA" id="ARBA00022475"/>
    </source>
</evidence>
<gene>
    <name evidence="9" type="ORF">F0U83_04085</name>
</gene>
<organism evidence="9 10">
    <name type="scientific">Neptunomonas concharum</name>
    <dbReference type="NCBI Taxonomy" id="1031538"/>
    <lineage>
        <taxon>Bacteria</taxon>
        <taxon>Pseudomonadati</taxon>
        <taxon>Pseudomonadota</taxon>
        <taxon>Gammaproteobacteria</taxon>
        <taxon>Oceanospirillales</taxon>
        <taxon>Oceanospirillaceae</taxon>
        <taxon>Neptunomonas</taxon>
    </lineage>
</organism>
<evidence type="ECO:0000256" key="5">
    <source>
        <dbReference type="ARBA" id="ARBA00022989"/>
    </source>
</evidence>
<dbReference type="NCBIfam" id="NF006573">
    <property type="entry name" value="PRK09094.1"/>
    <property type="match status" value="1"/>
</dbReference>
<feature type="transmembrane region" description="Helical" evidence="8">
    <location>
        <begin position="71"/>
        <end position="91"/>
    </location>
</feature>
<evidence type="ECO:0000256" key="7">
    <source>
        <dbReference type="SAM" id="MobiDB-lite"/>
    </source>
</evidence>
<keyword evidence="4 8" id="KW-0812">Transmembrane</keyword>
<feature type="transmembrane region" description="Helical" evidence="8">
    <location>
        <begin position="28"/>
        <end position="51"/>
    </location>
</feature>
<evidence type="ECO:0000256" key="1">
    <source>
        <dbReference type="ARBA" id="ARBA00004651"/>
    </source>
</evidence>
<keyword evidence="5 8" id="KW-1133">Transmembrane helix</keyword>
<dbReference type="OrthoDB" id="9799219at2"/>
<keyword evidence="6 8" id="KW-0472">Membrane</keyword>
<evidence type="ECO:0000313" key="9">
    <source>
        <dbReference type="EMBL" id="QEQ95948.1"/>
    </source>
</evidence>
<feature type="transmembrane region" description="Helical" evidence="8">
    <location>
        <begin position="6"/>
        <end position="21"/>
    </location>
</feature>
<comment type="subcellular location">
    <subcellularLocation>
        <location evidence="1">Cell membrane</location>
        <topology evidence="1">Multi-pass membrane protein</topology>
    </subcellularLocation>
</comment>
<evidence type="ECO:0000256" key="2">
    <source>
        <dbReference type="ARBA" id="ARBA00010388"/>
    </source>
</evidence>
<dbReference type="Proteomes" id="UP000324760">
    <property type="component" value="Chromosome"/>
</dbReference>
<dbReference type="RefSeq" id="WP_138988975.1">
    <property type="nucleotide sequence ID" value="NZ_CP043869.1"/>
</dbReference>
<protein>
    <submittedName>
        <fullName evidence="9">Na+/H+ antiporter subunit C</fullName>
    </submittedName>
</protein>
<dbReference type="Pfam" id="PF00420">
    <property type="entry name" value="Oxidored_q2"/>
    <property type="match status" value="1"/>
</dbReference>
<dbReference type="GO" id="GO:0005886">
    <property type="term" value="C:plasma membrane"/>
    <property type="evidence" value="ECO:0007669"/>
    <property type="project" value="UniProtKB-SubCell"/>
</dbReference>
<feature type="region of interest" description="Disordered" evidence="7">
    <location>
        <begin position="119"/>
        <end position="139"/>
    </location>
</feature>
<dbReference type="Gene3D" id="1.10.287.3510">
    <property type="match status" value="1"/>
</dbReference>
<keyword evidence="3" id="KW-1003">Cell membrane</keyword>
<comment type="similarity">
    <text evidence="2">Belongs to the CPA3 antiporters (TC 2.A.63) subunit C family.</text>
</comment>
<dbReference type="AlphaFoldDB" id="A0A5P1R8M7"/>
<evidence type="ECO:0000256" key="6">
    <source>
        <dbReference type="ARBA" id="ARBA00023136"/>
    </source>
</evidence>